<keyword evidence="1" id="KW-0472">Membrane</keyword>
<name>M3GSA3_9LEPT</name>
<feature type="transmembrane region" description="Helical" evidence="1">
    <location>
        <begin position="9"/>
        <end position="29"/>
    </location>
</feature>
<reference evidence="2 3" key="1">
    <citation type="submission" date="2013-01" db="EMBL/GenBank/DDBJ databases">
        <authorList>
            <person name="Harkins D.M."/>
            <person name="Durkin A.S."/>
            <person name="Brinkac L.M."/>
            <person name="Haft D.H."/>
            <person name="Selengut J.D."/>
            <person name="Sanka R."/>
            <person name="DePew J."/>
            <person name="Purushe J."/>
            <person name="Tulsiani S.M."/>
            <person name="Graham G.C."/>
            <person name="Burns M.-A."/>
            <person name="Dohnt M.F."/>
            <person name="Smythe L.D."/>
            <person name="McKay D.B."/>
            <person name="Craig S.B."/>
            <person name="Vinetz J.M."/>
            <person name="Sutton G.G."/>
            <person name="Nierman W.C."/>
            <person name="Fouts D.E."/>
        </authorList>
    </citation>
    <scope>NUCLEOTIDE SEQUENCE [LARGE SCALE GENOMIC DNA]</scope>
    <source>
        <strain evidence="2 3">LT2116</strain>
    </source>
</reference>
<accession>M3GSA3</accession>
<dbReference type="Proteomes" id="UP000011770">
    <property type="component" value="Unassembled WGS sequence"/>
</dbReference>
<dbReference type="EMBL" id="AHOR02000075">
    <property type="protein sequence ID" value="EMF79801.1"/>
    <property type="molecule type" value="Genomic_DNA"/>
</dbReference>
<sequence length="46" mass="5055">MKIHFTRRTLLIIGVAVVIAIVSIAILALSGRGDKKTNFLRASRSF</sequence>
<evidence type="ECO:0000313" key="3">
    <source>
        <dbReference type="Proteomes" id="UP000011770"/>
    </source>
</evidence>
<keyword evidence="1" id="KW-0812">Transmembrane</keyword>
<dbReference type="AlphaFoldDB" id="M3GSA3"/>
<evidence type="ECO:0000256" key="1">
    <source>
        <dbReference type="SAM" id="Phobius"/>
    </source>
</evidence>
<evidence type="ECO:0000313" key="2">
    <source>
        <dbReference type="EMBL" id="EMF79801.1"/>
    </source>
</evidence>
<keyword evidence="1" id="KW-1133">Transmembrane helix</keyword>
<gene>
    <name evidence="2" type="ORF">LEP1GSC188_1796</name>
</gene>
<proteinExistence type="predicted"/>
<protein>
    <submittedName>
        <fullName evidence="2">Uncharacterized protein</fullName>
    </submittedName>
</protein>
<comment type="caution">
    <text evidence="2">The sequence shown here is derived from an EMBL/GenBank/DDBJ whole genome shotgun (WGS) entry which is preliminary data.</text>
</comment>
<organism evidence="2 3">
    <name type="scientific">Leptospira weilii serovar Topaz str. LT2116</name>
    <dbReference type="NCBI Taxonomy" id="1088540"/>
    <lineage>
        <taxon>Bacteria</taxon>
        <taxon>Pseudomonadati</taxon>
        <taxon>Spirochaetota</taxon>
        <taxon>Spirochaetia</taxon>
        <taxon>Leptospirales</taxon>
        <taxon>Leptospiraceae</taxon>
        <taxon>Leptospira</taxon>
    </lineage>
</organism>